<name>A0ABD6S5N2_BACTU</name>
<evidence type="ECO:0000256" key="2">
    <source>
        <dbReference type="SAM" id="SignalP"/>
    </source>
</evidence>
<keyword evidence="3" id="KW-0650">Protein phosphatase inhibitor</keyword>
<comment type="caution">
    <text evidence="3">The sequence shown here is derived from an EMBL/GenBank/DDBJ whole genome shotgun (WGS) entry which is preliminary data.</text>
</comment>
<dbReference type="EMBL" id="NTYF01000052">
    <property type="protein sequence ID" value="PER52537.1"/>
    <property type="molecule type" value="Genomic_DNA"/>
</dbReference>
<evidence type="ECO:0000313" key="3">
    <source>
        <dbReference type="EMBL" id="PER52537.1"/>
    </source>
</evidence>
<organism evidence="3 4">
    <name type="scientific">Bacillus thuringiensis</name>
    <dbReference type="NCBI Taxonomy" id="1428"/>
    <lineage>
        <taxon>Bacteria</taxon>
        <taxon>Bacillati</taxon>
        <taxon>Bacillota</taxon>
        <taxon>Bacilli</taxon>
        <taxon>Bacillales</taxon>
        <taxon>Bacillaceae</taxon>
        <taxon>Bacillus</taxon>
        <taxon>Bacillus cereus group</taxon>
    </lineage>
</organism>
<evidence type="ECO:0000313" key="4">
    <source>
        <dbReference type="Proteomes" id="UP000219897"/>
    </source>
</evidence>
<sequence length="92" mass="9527">MRKIGLAITGLALAGIMTFGVSNTPGFSAFNKGDTPAPQRPDLALHIGDTPAPQISDLAHGDHGGAPAYDHGRPPAPAYEYGDVNTDHGEHI</sequence>
<protein>
    <submittedName>
        <fullName evidence="3">Phr family secreted Rap phosphatase inhibitor</fullName>
    </submittedName>
</protein>
<dbReference type="AlphaFoldDB" id="A0ABD6S5N2"/>
<proteinExistence type="predicted"/>
<evidence type="ECO:0000256" key="1">
    <source>
        <dbReference type="SAM" id="MobiDB-lite"/>
    </source>
</evidence>
<reference evidence="3 4" key="1">
    <citation type="submission" date="2017-09" db="EMBL/GenBank/DDBJ databases">
        <title>Large-scale bioinformatics analysis of Bacillus genomes uncovers conserved roles of natural products in bacterial physiology.</title>
        <authorList>
            <consortium name="Agbiome Team Llc"/>
            <person name="Bleich R.M."/>
            <person name="Kirk G.J."/>
            <person name="Santa Maria K.C."/>
            <person name="Allen S.E."/>
            <person name="Farag S."/>
            <person name="Shank E.A."/>
            <person name="Bowers A."/>
        </authorList>
    </citation>
    <scope>NUCLEOTIDE SEQUENCE [LARGE SCALE GENOMIC DNA]</scope>
    <source>
        <strain evidence="3 4">AFS005140</strain>
    </source>
</reference>
<feature type="region of interest" description="Disordered" evidence="1">
    <location>
        <begin position="30"/>
        <end position="92"/>
    </location>
</feature>
<keyword evidence="2" id="KW-0732">Signal</keyword>
<feature type="chain" id="PRO_5044873204" evidence="2">
    <location>
        <begin position="24"/>
        <end position="92"/>
    </location>
</feature>
<dbReference type="Proteomes" id="UP000219897">
    <property type="component" value="Unassembled WGS sequence"/>
</dbReference>
<dbReference type="GO" id="GO:0004864">
    <property type="term" value="F:protein phosphatase inhibitor activity"/>
    <property type="evidence" value="ECO:0007669"/>
    <property type="project" value="UniProtKB-KW"/>
</dbReference>
<gene>
    <name evidence="3" type="ORF">CN495_15340</name>
</gene>
<feature type="signal peptide" evidence="2">
    <location>
        <begin position="1"/>
        <end position="23"/>
    </location>
</feature>
<accession>A0ABD6S5N2</accession>